<accession>A0A840J872</accession>
<dbReference type="PANTHER" id="PTHR38050:SF2">
    <property type="entry name" value="FERULOYL ESTERASE C-RELATED"/>
    <property type="match status" value="1"/>
</dbReference>
<evidence type="ECO:0000256" key="8">
    <source>
        <dbReference type="SAM" id="MobiDB-lite"/>
    </source>
</evidence>
<reference evidence="9 10" key="1">
    <citation type="submission" date="2020-08" db="EMBL/GenBank/DDBJ databases">
        <title>Sequencing the genomes of 1000 actinobacteria strains.</title>
        <authorList>
            <person name="Klenk H.-P."/>
        </authorList>
    </citation>
    <scope>NUCLEOTIDE SEQUENCE [LARGE SCALE GENOMIC DNA]</scope>
    <source>
        <strain evidence="9 10">DSM 45859</strain>
    </source>
</reference>
<gene>
    <name evidence="9" type="ORF">BJY18_007107</name>
</gene>
<dbReference type="SUPFAM" id="SSF53474">
    <property type="entry name" value="alpha/beta-Hydrolases"/>
    <property type="match status" value="1"/>
</dbReference>
<evidence type="ECO:0000313" key="9">
    <source>
        <dbReference type="EMBL" id="MBB4689622.1"/>
    </source>
</evidence>
<dbReference type="InterPro" id="IPR029058">
    <property type="entry name" value="AB_hydrolase_fold"/>
</dbReference>
<organism evidence="9 10">
    <name type="scientific">Amycolatopsis jiangsuensis</name>
    <dbReference type="NCBI Taxonomy" id="1181879"/>
    <lineage>
        <taxon>Bacteria</taxon>
        <taxon>Bacillati</taxon>
        <taxon>Actinomycetota</taxon>
        <taxon>Actinomycetes</taxon>
        <taxon>Pseudonocardiales</taxon>
        <taxon>Pseudonocardiaceae</taxon>
        <taxon>Amycolatopsis</taxon>
    </lineage>
</organism>
<dbReference type="InterPro" id="IPR043595">
    <property type="entry name" value="FaeB/C/D"/>
</dbReference>
<keyword evidence="4" id="KW-0732">Signal</keyword>
<evidence type="ECO:0000256" key="2">
    <source>
        <dbReference type="ARBA" id="ARBA00022525"/>
    </source>
</evidence>
<evidence type="ECO:0000256" key="5">
    <source>
        <dbReference type="ARBA" id="ARBA00022801"/>
    </source>
</evidence>
<dbReference type="GO" id="GO:0005576">
    <property type="term" value="C:extracellular region"/>
    <property type="evidence" value="ECO:0007669"/>
    <property type="project" value="UniProtKB-SubCell"/>
</dbReference>
<dbReference type="GO" id="GO:0045493">
    <property type="term" value="P:xylan catabolic process"/>
    <property type="evidence" value="ECO:0007669"/>
    <property type="project" value="UniProtKB-KW"/>
</dbReference>
<feature type="region of interest" description="Disordered" evidence="8">
    <location>
        <begin position="1"/>
        <end position="31"/>
    </location>
</feature>
<dbReference type="InterPro" id="IPR010126">
    <property type="entry name" value="Esterase_phb"/>
</dbReference>
<dbReference type="Gene3D" id="3.40.50.1820">
    <property type="entry name" value="alpha/beta hydrolase"/>
    <property type="match status" value="1"/>
</dbReference>
<dbReference type="GO" id="GO:0030600">
    <property type="term" value="F:feruloyl esterase activity"/>
    <property type="evidence" value="ECO:0007669"/>
    <property type="project" value="InterPro"/>
</dbReference>
<dbReference type="RefSeq" id="WP_184784123.1">
    <property type="nucleotide sequence ID" value="NZ_JACHMG010000001.1"/>
</dbReference>
<keyword evidence="10" id="KW-1185">Reference proteome</keyword>
<keyword evidence="3" id="KW-0858">Xylan degradation</keyword>
<dbReference type="AlphaFoldDB" id="A0A840J872"/>
<sequence length="285" mass="30681">MDSGCGSGHTEADLPATIGDGRGYRHHAPPGYTSDQPLPLILAFHGANGGPADLEDYTGLDKANALVVYPEGRRYDGEHRTWPPGDRFPSAADRDRDLDYVKALVAETESTLCVDTSKIYATGKSAGGGFTYLLACKAPDLVSAIAPVAGAFYRPGSEHHGVRDCGSGPRRILEFHGDDDSVIDYAGTDRSRPIRTTAGEDNEGWIDEWVRRDQCGAEDPAGQEPADIHRHSWTACADDTEVVHYRVLGGDHNWPGSEHSSGPGTPTQSISATDVILDFFHVDHT</sequence>
<evidence type="ECO:0000256" key="6">
    <source>
        <dbReference type="ARBA" id="ARBA00023277"/>
    </source>
</evidence>
<dbReference type="Proteomes" id="UP000581769">
    <property type="component" value="Unassembled WGS sequence"/>
</dbReference>
<evidence type="ECO:0000313" key="10">
    <source>
        <dbReference type="Proteomes" id="UP000581769"/>
    </source>
</evidence>
<evidence type="ECO:0000256" key="7">
    <source>
        <dbReference type="ARBA" id="ARBA00023326"/>
    </source>
</evidence>
<comment type="caution">
    <text evidence="9">The sequence shown here is derived from an EMBL/GenBank/DDBJ whole genome shotgun (WGS) entry which is preliminary data.</text>
</comment>
<dbReference type="PANTHER" id="PTHR38050">
    <property type="match status" value="1"/>
</dbReference>
<dbReference type="EMBL" id="JACHMG010000001">
    <property type="protein sequence ID" value="MBB4689622.1"/>
    <property type="molecule type" value="Genomic_DNA"/>
</dbReference>
<keyword evidence="2" id="KW-0964">Secreted</keyword>
<evidence type="ECO:0000256" key="4">
    <source>
        <dbReference type="ARBA" id="ARBA00022729"/>
    </source>
</evidence>
<proteinExistence type="predicted"/>
<dbReference type="Pfam" id="PF10503">
    <property type="entry name" value="Esterase_PHB"/>
    <property type="match status" value="1"/>
</dbReference>
<evidence type="ECO:0000256" key="3">
    <source>
        <dbReference type="ARBA" id="ARBA00022651"/>
    </source>
</evidence>
<keyword evidence="7" id="KW-0624">Polysaccharide degradation</keyword>
<evidence type="ECO:0000256" key="1">
    <source>
        <dbReference type="ARBA" id="ARBA00004613"/>
    </source>
</evidence>
<keyword evidence="5" id="KW-0378">Hydrolase</keyword>
<keyword evidence="6" id="KW-0119">Carbohydrate metabolism</keyword>
<comment type="subcellular location">
    <subcellularLocation>
        <location evidence="1">Secreted</location>
    </subcellularLocation>
</comment>
<name>A0A840J872_9PSEU</name>
<protein>
    <submittedName>
        <fullName evidence="9">Polyhydroxybutyrate depolymerase</fullName>
    </submittedName>
</protein>